<reference evidence="7" key="1">
    <citation type="submission" date="2022-11" db="EMBL/GenBank/DDBJ databases">
        <title>Alteromonas sp. nov., isolated from sea water of the Qingdao.</title>
        <authorList>
            <person name="Wang Q."/>
        </authorList>
    </citation>
    <scope>NUCLEOTIDE SEQUENCE</scope>
    <source>
        <strain evidence="7">ASW11-7</strain>
    </source>
</reference>
<keyword evidence="5" id="KW-1133">Transmembrane helix</keyword>
<evidence type="ECO:0000256" key="5">
    <source>
        <dbReference type="ARBA" id="ARBA00022989"/>
    </source>
</evidence>
<dbReference type="PANTHER" id="PTHR34584">
    <property type="entry name" value="NA(+)/H(+) ANTIPORTER SUBUNIT E1"/>
    <property type="match status" value="1"/>
</dbReference>
<proteinExistence type="inferred from homology"/>
<dbReference type="InterPro" id="IPR002758">
    <property type="entry name" value="Cation_antiport_E"/>
</dbReference>
<evidence type="ECO:0000256" key="6">
    <source>
        <dbReference type="ARBA" id="ARBA00023136"/>
    </source>
</evidence>
<gene>
    <name evidence="7" type="ORF">OPS25_13540</name>
</gene>
<comment type="similarity">
    <text evidence="2">Belongs to the CPA3 antiporters (TC 2.A.63) subunit E family.</text>
</comment>
<dbReference type="Proteomes" id="UP001142810">
    <property type="component" value="Unassembled WGS sequence"/>
</dbReference>
<evidence type="ECO:0000313" key="7">
    <source>
        <dbReference type="EMBL" id="MCW8109528.1"/>
    </source>
</evidence>
<dbReference type="PANTHER" id="PTHR34584:SF1">
    <property type="entry name" value="NA(+)_H(+) ANTIPORTER SUBUNIT E1"/>
    <property type="match status" value="1"/>
</dbReference>
<evidence type="ECO:0000256" key="4">
    <source>
        <dbReference type="ARBA" id="ARBA00022692"/>
    </source>
</evidence>
<name>A0ABT3P9S1_9ALTE</name>
<dbReference type="RefSeq" id="WP_265618312.1">
    <property type="nucleotide sequence ID" value="NZ_JAPFRD010000011.1"/>
</dbReference>
<comment type="caution">
    <text evidence="7">The sequence shown here is derived from an EMBL/GenBank/DDBJ whole genome shotgun (WGS) entry which is preliminary data.</text>
</comment>
<keyword evidence="8" id="KW-1185">Reference proteome</keyword>
<protein>
    <submittedName>
        <fullName evidence="7">Na+/H+ antiporter subunit E</fullName>
    </submittedName>
</protein>
<evidence type="ECO:0000256" key="3">
    <source>
        <dbReference type="ARBA" id="ARBA00022475"/>
    </source>
</evidence>
<evidence type="ECO:0000313" key="8">
    <source>
        <dbReference type="Proteomes" id="UP001142810"/>
    </source>
</evidence>
<sequence>MKHYISLASLLMIVWLLLSGHYNPLMIGFGVISVALTLWLSFRMNIIDAESHPIHLSGNLVKYWFALAYKIFQANVDVVLRIVGVRPIEPQLIRIPFPEQDDLSKVIYANSVTLTPGSASIEIYPDSVLVHTLSKEGAQALIEGDIANIFPVTSGVKKEETQ</sequence>
<keyword evidence="6" id="KW-0472">Membrane</keyword>
<keyword evidence="4" id="KW-0812">Transmembrane</keyword>
<dbReference type="EMBL" id="JAPFRD010000011">
    <property type="protein sequence ID" value="MCW8109528.1"/>
    <property type="molecule type" value="Genomic_DNA"/>
</dbReference>
<dbReference type="Pfam" id="PF01899">
    <property type="entry name" value="MNHE"/>
    <property type="match status" value="1"/>
</dbReference>
<accession>A0ABT3P9S1</accession>
<evidence type="ECO:0000256" key="2">
    <source>
        <dbReference type="ARBA" id="ARBA00006228"/>
    </source>
</evidence>
<keyword evidence="3" id="KW-1003">Cell membrane</keyword>
<comment type="subcellular location">
    <subcellularLocation>
        <location evidence="1">Cell membrane</location>
        <topology evidence="1">Multi-pass membrane protein</topology>
    </subcellularLocation>
</comment>
<organism evidence="7 8">
    <name type="scientific">Alteromonas aquimaris</name>
    <dbReference type="NCBI Taxonomy" id="2998417"/>
    <lineage>
        <taxon>Bacteria</taxon>
        <taxon>Pseudomonadati</taxon>
        <taxon>Pseudomonadota</taxon>
        <taxon>Gammaproteobacteria</taxon>
        <taxon>Alteromonadales</taxon>
        <taxon>Alteromonadaceae</taxon>
        <taxon>Alteromonas/Salinimonas group</taxon>
        <taxon>Alteromonas</taxon>
    </lineage>
</organism>
<evidence type="ECO:0000256" key="1">
    <source>
        <dbReference type="ARBA" id="ARBA00004651"/>
    </source>
</evidence>